<protein>
    <recommendedName>
        <fullName evidence="3">Sporulation inhibitor of replication protein SirA</fullName>
    </recommendedName>
</protein>
<evidence type="ECO:0000313" key="1">
    <source>
        <dbReference type="EMBL" id="SFE37324.1"/>
    </source>
</evidence>
<accession>A0A1I1ZZQ8</accession>
<dbReference type="InterPro" id="IPR019683">
    <property type="entry name" value="SirA"/>
</dbReference>
<proteinExistence type="predicted"/>
<dbReference type="OrthoDB" id="2736584at2"/>
<dbReference type="EMBL" id="FONT01000001">
    <property type="protein sequence ID" value="SFE37324.1"/>
    <property type="molecule type" value="Genomic_DNA"/>
</dbReference>
<dbReference type="InterPro" id="IPR038449">
    <property type="entry name" value="SirA_sf"/>
</dbReference>
<evidence type="ECO:0000313" key="2">
    <source>
        <dbReference type="Proteomes" id="UP000199516"/>
    </source>
</evidence>
<dbReference type="RefSeq" id="WP_091657044.1">
    <property type="nucleotide sequence ID" value="NZ_FONT01000001.1"/>
</dbReference>
<name>A0A1I1ZZQ8_9BACI</name>
<dbReference type="STRING" id="930128.SAMN05192532_101573"/>
<dbReference type="Pfam" id="PF10747">
    <property type="entry name" value="SirA"/>
    <property type="match status" value="1"/>
</dbReference>
<evidence type="ECO:0008006" key="3">
    <source>
        <dbReference type="Google" id="ProtNLM"/>
    </source>
</evidence>
<keyword evidence="2" id="KW-1185">Reference proteome</keyword>
<gene>
    <name evidence="1" type="ORF">SAMN05192532_101573</name>
</gene>
<dbReference type="AlphaFoldDB" id="A0A1I1ZZQ8"/>
<sequence length="145" mass="17533">MNRYQLVIIQKEVALHYYQSEEKLFRLFLDYHKAYDWAQPVLEKQIHYITEDIKRRDWKRYIHEPLKNIGYNSTSMGEGLFYQSLKTESSLKVTNQSIWFHHEGDVKEEWKVFDCLKSLSPCMFAVNIDRNTYGWLKPMKVFSVL</sequence>
<dbReference type="Gene3D" id="3.30.310.250">
    <property type="entry name" value="Sporulation inhibitor of replication protein SirA"/>
    <property type="match status" value="1"/>
</dbReference>
<dbReference type="Proteomes" id="UP000199516">
    <property type="component" value="Unassembled WGS sequence"/>
</dbReference>
<reference evidence="1 2" key="1">
    <citation type="submission" date="2016-10" db="EMBL/GenBank/DDBJ databases">
        <authorList>
            <person name="de Groot N.N."/>
        </authorList>
    </citation>
    <scope>NUCLEOTIDE SEQUENCE [LARGE SCALE GENOMIC DNA]</scope>
    <source>
        <strain evidence="1 2">DSM 23995</strain>
    </source>
</reference>
<organism evidence="1 2">
    <name type="scientific">Alteribacillus iranensis</name>
    <dbReference type="NCBI Taxonomy" id="930128"/>
    <lineage>
        <taxon>Bacteria</taxon>
        <taxon>Bacillati</taxon>
        <taxon>Bacillota</taxon>
        <taxon>Bacilli</taxon>
        <taxon>Bacillales</taxon>
        <taxon>Bacillaceae</taxon>
        <taxon>Alteribacillus</taxon>
    </lineage>
</organism>